<dbReference type="GO" id="GO:0015271">
    <property type="term" value="F:outward rectifier potassium channel activity"/>
    <property type="evidence" value="ECO:0007669"/>
    <property type="project" value="TreeGrafter"/>
</dbReference>
<dbReference type="GO" id="GO:0005886">
    <property type="term" value="C:plasma membrane"/>
    <property type="evidence" value="ECO:0007669"/>
    <property type="project" value="TreeGrafter"/>
</dbReference>
<dbReference type="SUPFAM" id="SSF81324">
    <property type="entry name" value="Voltage-gated potassium channels"/>
    <property type="match status" value="3"/>
</dbReference>
<evidence type="ECO:0000256" key="1">
    <source>
        <dbReference type="ARBA" id="ARBA00004141"/>
    </source>
</evidence>
<dbReference type="InterPro" id="IPR003280">
    <property type="entry name" value="2pore_dom_K_chnl"/>
</dbReference>
<evidence type="ECO:0000256" key="8">
    <source>
        <dbReference type="RuleBase" id="RU003857"/>
    </source>
</evidence>
<proteinExistence type="inferred from homology"/>
<sequence length="980" mass="110846">MTEETDRGNEAVSSTDQLQPPVVRPPRRISRPTIKLKMPPLSPQIAYNTPGGLVTIPITPVTGLNSTYPVNIFQAYPNKAQEFMFKQFAGFKDFTMNTGKLGLSFGEKFAFWMYGKVSEYSKSNFTHILLLAIVVLYCALGGILLYWVEAEPRKKQVRFHQNEDYRIGNLTYNVICRMVAPSNCSRVKQELLNFKNHFFDQYDIAPSINEWGILNSIYLCGTIFTTIASHQQFLILSVMASESTSANASSQLLSSPANQQTDASPESAARSGARPKSNTNAKHEKFAKRRHRSPEKHAAGCCSSSDGEQEAFARKYVPKKGQKPPSSPKVSRSEQRSGYSSSNESGAEEQQPRNSPPAEAVEQQLRQRAASQLSPVGLLRDQDIAEWEMVEHCVGKESDVSWTGNESSDDFWKGAEDGGALAPAEPKKQKRRKAKSSLWFWQRSDLEAAFRLQMLAASRAEWRTFKTVYVEEVERIRRMRNKCVIELLLVFIFCGIGAVIFHSVEGAFEMQYKCGVKRVKRDFVDTLWSKSHYMREDEWKSMARGKLMEFENQLYDAYEAGMTTYSGQKAWSFLNSFVYCITLVTTIGYGHIAPATTVGRIITIIYSLFGIPLFLILLADYGKLFTRMIKFFWAYVRRLYYTGSCRKVRKTVPVQEVVKGAQLVFDMTKIRKTSATKAPEENFTCPTSPTDTPALSTYTIDDEFNLPISVAVSILLLYMLSGAALFMKLEKWPFFESFYFVYISVSTIGFGDIVPSSKISVLLCSLVYFVFGLSLTSMCINVITEKLTDSFRQATAKIGATMGMEVSQEPVNGAFIEEVCEYCLNFRLDVSLFGWMSHFSTECLNFRPAVSFFGWMSYFSAGCLTFRLDVSFFGWMSHLPYFSAGCLNFRLDVSFFGWMSHFSGGCLIIRLDVSFFGWMSHLSAGCLIFRPAVLIFGWMSQFSSSCLIFRLDVSFFGWMSHLPYFSAGCLNFRLDVSFFG</sequence>
<keyword evidence="2 8" id="KW-0813">Transport</keyword>
<keyword evidence="6 10" id="KW-0472">Membrane</keyword>
<comment type="subcellular location">
    <subcellularLocation>
        <location evidence="1">Membrane</location>
        <topology evidence="1">Multi-pass membrane protein</topology>
    </subcellularLocation>
</comment>
<feature type="transmembrane region" description="Helical" evidence="10">
    <location>
        <begin position="484"/>
        <end position="504"/>
    </location>
</feature>
<evidence type="ECO:0000256" key="4">
    <source>
        <dbReference type="ARBA" id="ARBA00022989"/>
    </source>
</evidence>
<comment type="similarity">
    <text evidence="8">Belongs to the two pore domain potassium channel (TC 1.A.1.8) family.</text>
</comment>
<name>A0AAN9THJ2_9HEMI</name>
<feature type="compositionally biased region" description="Basic residues" evidence="9">
    <location>
        <begin position="285"/>
        <end position="294"/>
    </location>
</feature>
<dbReference type="EMBL" id="JBBCAQ010000022">
    <property type="protein sequence ID" value="KAK7591275.1"/>
    <property type="molecule type" value="Genomic_DNA"/>
</dbReference>
<evidence type="ECO:0000256" key="10">
    <source>
        <dbReference type="SAM" id="Phobius"/>
    </source>
</evidence>
<reference evidence="12 13" key="1">
    <citation type="submission" date="2024-03" db="EMBL/GenBank/DDBJ databases">
        <title>Adaptation during the transition from Ophiocordyceps entomopathogen to insect associate is accompanied by gene loss and intensified selection.</title>
        <authorList>
            <person name="Ward C.M."/>
            <person name="Onetto C.A."/>
            <person name="Borneman A.R."/>
        </authorList>
    </citation>
    <scope>NUCLEOTIDE SEQUENCE [LARGE SCALE GENOMIC DNA]</scope>
    <source>
        <strain evidence="12">AWRI1</strain>
        <tissue evidence="12">Single Adult Female</tissue>
    </source>
</reference>
<evidence type="ECO:0000256" key="6">
    <source>
        <dbReference type="ARBA" id="ARBA00023136"/>
    </source>
</evidence>
<evidence type="ECO:0000259" key="11">
    <source>
        <dbReference type="Pfam" id="PF07885"/>
    </source>
</evidence>
<keyword evidence="3 8" id="KW-0812">Transmembrane</keyword>
<protein>
    <recommendedName>
        <fullName evidence="11">Potassium channel domain-containing protein</fullName>
    </recommendedName>
</protein>
<dbReference type="AlphaFoldDB" id="A0AAN9THJ2"/>
<dbReference type="GO" id="GO:0030322">
    <property type="term" value="P:stabilization of membrane potential"/>
    <property type="evidence" value="ECO:0007669"/>
    <property type="project" value="TreeGrafter"/>
</dbReference>
<keyword evidence="7 8" id="KW-0407">Ion channel</keyword>
<comment type="caution">
    <text evidence="12">The sequence shown here is derived from an EMBL/GenBank/DDBJ whole genome shotgun (WGS) entry which is preliminary data.</text>
</comment>
<keyword evidence="13" id="KW-1185">Reference proteome</keyword>
<feature type="compositionally biased region" description="Polar residues" evidence="9">
    <location>
        <begin position="364"/>
        <end position="373"/>
    </location>
</feature>
<evidence type="ECO:0000313" key="13">
    <source>
        <dbReference type="Proteomes" id="UP001367676"/>
    </source>
</evidence>
<dbReference type="InterPro" id="IPR013099">
    <property type="entry name" value="K_chnl_dom"/>
</dbReference>
<dbReference type="PANTHER" id="PTHR11003:SF335">
    <property type="entry name" value="POTASSIUM CHANNEL DOMAIN-CONTAINING PROTEIN"/>
    <property type="match status" value="1"/>
</dbReference>
<feature type="domain" description="Potassium channel" evidence="11">
    <location>
        <begin position="568"/>
        <end position="626"/>
    </location>
</feature>
<dbReference type="PRINTS" id="PR01333">
    <property type="entry name" value="2POREKCHANEL"/>
</dbReference>
<dbReference type="GO" id="GO:0022841">
    <property type="term" value="F:potassium ion leak channel activity"/>
    <property type="evidence" value="ECO:0007669"/>
    <property type="project" value="TreeGrafter"/>
</dbReference>
<evidence type="ECO:0000256" key="9">
    <source>
        <dbReference type="SAM" id="MobiDB-lite"/>
    </source>
</evidence>
<keyword evidence="5 8" id="KW-0406">Ion transport</keyword>
<feature type="compositionally biased region" description="Low complexity" evidence="9">
    <location>
        <begin position="336"/>
        <end position="349"/>
    </location>
</feature>
<dbReference type="Gene3D" id="1.10.287.70">
    <property type="match status" value="2"/>
</dbReference>
<feature type="transmembrane region" description="Helical" evidence="10">
    <location>
        <begin position="128"/>
        <end position="148"/>
    </location>
</feature>
<feature type="region of interest" description="Disordered" evidence="9">
    <location>
        <begin position="249"/>
        <end position="373"/>
    </location>
</feature>
<feature type="region of interest" description="Disordered" evidence="9">
    <location>
        <begin position="399"/>
        <end position="430"/>
    </location>
</feature>
<evidence type="ECO:0000313" key="12">
    <source>
        <dbReference type="EMBL" id="KAK7591275.1"/>
    </source>
</evidence>
<evidence type="ECO:0000256" key="3">
    <source>
        <dbReference type="ARBA" id="ARBA00022692"/>
    </source>
</evidence>
<evidence type="ECO:0000256" key="5">
    <source>
        <dbReference type="ARBA" id="ARBA00023065"/>
    </source>
</evidence>
<dbReference type="Proteomes" id="UP001367676">
    <property type="component" value="Unassembled WGS sequence"/>
</dbReference>
<feature type="domain" description="Potassium channel" evidence="11">
    <location>
        <begin position="714"/>
        <end position="788"/>
    </location>
</feature>
<evidence type="ECO:0000256" key="2">
    <source>
        <dbReference type="ARBA" id="ARBA00022448"/>
    </source>
</evidence>
<accession>A0AAN9THJ2</accession>
<feature type="transmembrane region" description="Helical" evidence="10">
    <location>
        <begin position="570"/>
        <end position="589"/>
    </location>
</feature>
<feature type="compositionally biased region" description="Polar residues" evidence="9">
    <location>
        <begin position="249"/>
        <end position="264"/>
    </location>
</feature>
<organism evidence="12 13">
    <name type="scientific">Parthenolecanium corni</name>
    <dbReference type="NCBI Taxonomy" id="536013"/>
    <lineage>
        <taxon>Eukaryota</taxon>
        <taxon>Metazoa</taxon>
        <taxon>Ecdysozoa</taxon>
        <taxon>Arthropoda</taxon>
        <taxon>Hexapoda</taxon>
        <taxon>Insecta</taxon>
        <taxon>Pterygota</taxon>
        <taxon>Neoptera</taxon>
        <taxon>Paraneoptera</taxon>
        <taxon>Hemiptera</taxon>
        <taxon>Sternorrhyncha</taxon>
        <taxon>Coccoidea</taxon>
        <taxon>Coccidae</taxon>
        <taxon>Parthenolecanium</taxon>
    </lineage>
</organism>
<keyword evidence="4 10" id="KW-1133">Transmembrane helix</keyword>
<dbReference type="Pfam" id="PF07885">
    <property type="entry name" value="Ion_trans_2"/>
    <property type="match status" value="2"/>
</dbReference>
<feature type="transmembrane region" description="Helical" evidence="10">
    <location>
        <begin position="734"/>
        <end position="753"/>
    </location>
</feature>
<evidence type="ECO:0000256" key="7">
    <source>
        <dbReference type="ARBA" id="ARBA00023303"/>
    </source>
</evidence>
<feature type="transmembrane region" description="Helical" evidence="10">
    <location>
        <begin position="759"/>
        <end position="783"/>
    </location>
</feature>
<dbReference type="PANTHER" id="PTHR11003">
    <property type="entry name" value="POTASSIUM CHANNEL, SUBFAMILY K"/>
    <property type="match status" value="1"/>
</dbReference>
<gene>
    <name evidence="12" type="ORF">V9T40_002888</name>
</gene>
<feature type="transmembrane region" description="Helical" evidence="10">
    <location>
        <begin position="706"/>
        <end position="727"/>
    </location>
</feature>
<feature type="region of interest" description="Disordered" evidence="9">
    <location>
        <begin position="1"/>
        <end position="29"/>
    </location>
</feature>
<feature type="transmembrane region" description="Helical" evidence="10">
    <location>
        <begin position="601"/>
        <end position="619"/>
    </location>
</feature>